<evidence type="ECO:0000313" key="1">
    <source>
        <dbReference type="EMBL" id="OJT08902.1"/>
    </source>
</evidence>
<evidence type="ECO:0000313" key="2">
    <source>
        <dbReference type="Proteomes" id="UP000184267"/>
    </source>
</evidence>
<keyword evidence="2" id="KW-1185">Reference proteome</keyword>
<gene>
    <name evidence="1" type="ORF">TRAPUB_196</name>
</gene>
<dbReference type="AlphaFoldDB" id="A0A1M2VMY9"/>
<dbReference type="Proteomes" id="UP000184267">
    <property type="component" value="Unassembled WGS sequence"/>
</dbReference>
<protein>
    <submittedName>
        <fullName evidence="1">Uncharacterized protein</fullName>
    </submittedName>
</protein>
<comment type="caution">
    <text evidence="1">The sequence shown here is derived from an EMBL/GenBank/DDBJ whole genome shotgun (WGS) entry which is preliminary data.</text>
</comment>
<accession>A0A1M2VMY9</accession>
<sequence length="79" mass="8963">MCNRRRTDHAHADTALAYATLPTLARRLADSLGYPLPHAFSADPALSRRLQLPDLECLFRPWKLKIHGRNPHPRLLSAL</sequence>
<organism evidence="1 2">
    <name type="scientific">Trametes pubescens</name>
    <name type="common">White-rot fungus</name>
    <dbReference type="NCBI Taxonomy" id="154538"/>
    <lineage>
        <taxon>Eukaryota</taxon>
        <taxon>Fungi</taxon>
        <taxon>Dikarya</taxon>
        <taxon>Basidiomycota</taxon>
        <taxon>Agaricomycotina</taxon>
        <taxon>Agaricomycetes</taxon>
        <taxon>Polyporales</taxon>
        <taxon>Polyporaceae</taxon>
        <taxon>Trametes</taxon>
    </lineage>
</organism>
<proteinExistence type="predicted"/>
<name>A0A1M2VMY9_TRAPU</name>
<reference evidence="1 2" key="1">
    <citation type="submission" date="2016-10" db="EMBL/GenBank/DDBJ databases">
        <title>Genome sequence of the basidiomycete white-rot fungus Trametes pubescens.</title>
        <authorList>
            <person name="Makela M.R."/>
            <person name="Granchi Z."/>
            <person name="Peng M."/>
            <person name="De Vries R.P."/>
            <person name="Grigoriev I."/>
            <person name="Riley R."/>
            <person name="Hilden K."/>
        </authorList>
    </citation>
    <scope>NUCLEOTIDE SEQUENCE [LARGE SCALE GENOMIC DNA]</scope>
    <source>
        <strain evidence="1 2">FBCC735</strain>
    </source>
</reference>
<dbReference type="EMBL" id="MNAD01001003">
    <property type="protein sequence ID" value="OJT08902.1"/>
    <property type="molecule type" value="Genomic_DNA"/>
</dbReference>